<protein>
    <submittedName>
        <fullName evidence="1">Uncharacterized protein</fullName>
    </submittedName>
</protein>
<dbReference type="EMBL" id="HACM01006980">
    <property type="protein sequence ID" value="CRZ07422.1"/>
    <property type="molecule type" value="Transcribed_RNA"/>
</dbReference>
<feature type="non-terminal residue" evidence="1">
    <location>
        <position position="1"/>
    </location>
</feature>
<dbReference type="AlphaFoldDB" id="A0A0H5R0D1"/>
<evidence type="ECO:0000313" key="1">
    <source>
        <dbReference type="EMBL" id="CRZ07422.1"/>
    </source>
</evidence>
<proteinExistence type="predicted"/>
<organism evidence="1">
    <name type="scientific">Spongospora subterranea</name>
    <dbReference type="NCBI Taxonomy" id="70186"/>
    <lineage>
        <taxon>Eukaryota</taxon>
        <taxon>Sar</taxon>
        <taxon>Rhizaria</taxon>
        <taxon>Endomyxa</taxon>
        <taxon>Phytomyxea</taxon>
        <taxon>Plasmodiophorida</taxon>
        <taxon>Plasmodiophoridae</taxon>
        <taxon>Spongospora</taxon>
    </lineage>
</organism>
<accession>A0A0H5R0D1</accession>
<sequence>FSRFCPVYGIFCPYIGVYSRHISLFLTLSELENLIFSLVWFSRHLLISFEGWPTQRRGKFEPLWLDSEMLGKEVRRGLKEVHATHKRGDDINIQNKETIKT</sequence>
<reference evidence="1" key="1">
    <citation type="submission" date="2015-04" db="EMBL/GenBank/DDBJ databases">
        <title>The genome sequence of the plant pathogenic Rhizarian Plasmodiophora brassicae reveals insights in its biotrophic life cycle and the origin of chitin synthesis.</title>
        <authorList>
            <person name="Schwelm A."/>
            <person name="Fogelqvist J."/>
            <person name="Knaust A."/>
            <person name="Julke S."/>
            <person name="Lilja T."/>
            <person name="Dhandapani V."/>
            <person name="Bonilla-Rosso G."/>
            <person name="Karlsson M."/>
            <person name="Shevchenko A."/>
            <person name="Choi S.R."/>
            <person name="Kim H.G."/>
            <person name="Park J.Y."/>
            <person name="Lim Y.P."/>
            <person name="Ludwig-Muller J."/>
            <person name="Dixelius C."/>
        </authorList>
    </citation>
    <scope>NUCLEOTIDE SEQUENCE</scope>
    <source>
        <tissue evidence="1">Potato root galls</tissue>
    </source>
</reference>
<name>A0A0H5R0D1_9EUKA</name>